<feature type="region of interest" description="Disordered" evidence="1">
    <location>
        <begin position="1"/>
        <end position="35"/>
    </location>
</feature>
<gene>
    <name evidence="2" type="ORF">DACRYDRAFT_119589</name>
</gene>
<keyword evidence="3" id="KW-1185">Reference proteome</keyword>
<protein>
    <submittedName>
        <fullName evidence="2">Uncharacterized protein</fullName>
    </submittedName>
</protein>
<name>M5FPJ0_DACPD</name>
<feature type="compositionally biased region" description="Low complexity" evidence="1">
    <location>
        <begin position="9"/>
        <end position="23"/>
    </location>
</feature>
<sequence length="170" mass="18638">MAHNPQTPPRQSSAPSQAPSTTPGKAKATSTRKFNTSDLEGKRNVIFESTYLLCISNERMEAILPLPQWAARLVEQLPDSHPFLMGKEWDDLPHLATKDKASTLVGKEDDVFQAYGALHKAIVENCGLPPGNTQARPLLLRPTRTPKSTAKENSSRPDGTNPKDNSLIID</sequence>
<dbReference type="Proteomes" id="UP000030653">
    <property type="component" value="Unassembled WGS sequence"/>
</dbReference>
<organism evidence="2 3">
    <name type="scientific">Dacryopinax primogenitus (strain DJM 731)</name>
    <name type="common">Brown rot fungus</name>
    <dbReference type="NCBI Taxonomy" id="1858805"/>
    <lineage>
        <taxon>Eukaryota</taxon>
        <taxon>Fungi</taxon>
        <taxon>Dikarya</taxon>
        <taxon>Basidiomycota</taxon>
        <taxon>Agaricomycotina</taxon>
        <taxon>Dacrymycetes</taxon>
        <taxon>Dacrymycetales</taxon>
        <taxon>Dacrymycetaceae</taxon>
        <taxon>Dacryopinax</taxon>
    </lineage>
</organism>
<dbReference type="EMBL" id="JH795878">
    <property type="protein sequence ID" value="EJT97108.1"/>
    <property type="molecule type" value="Genomic_DNA"/>
</dbReference>
<reference evidence="2 3" key="1">
    <citation type="journal article" date="2012" name="Science">
        <title>The Paleozoic origin of enzymatic lignin decomposition reconstructed from 31 fungal genomes.</title>
        <authorList>
            <person name="Floudas D."/>
            <person name="Binder M."/>
            <person name="Riley R."/>
            <person name="Barry K."/>
            <person name="Blanchette R.A."/>
            <person name="Henrissat B."/>
            <person name="Martinez A.T."/>
            <person name="Otillar R."/>
            <person name="Spatafora J.W."/>
            <person name="Yadav J.S."/>
            <person name="Aerts A."/>
            <person name="Benoit I."/>
            <person name="Boyd A."/>
            <person name="Carlson A."/>
            <person name="Copeland A."/>
            <person name="Coutinho P.M."/>
            <person name="de Vries R.P."/>
            <person name="Ferreira P."/>
            <person name="Findley K."/>
            <person name="Foster B."/>
            <person name="Gaskell J."/>
            <person name="Glotzer D."/>
            <person name="Gorecki P."/>
            <person name="Heitman J."/>
            <person name="Hesse C."/>
            <person name="Hori C."/>
            <person name="Igarashi K."/>
            <person name="Jurgens J.A."/>
            <person name="Kallen N."/>
            <person name="Kersten P."/>
            <person name="Kohler A."/>
            <person name="Kuees U."/>
            <person name="Kumar T.K.A."/>
            <person name="Kuo A."/>
            <person name="LaButti K."/>
            <person name="Larrondo L.F."/>
            <person name="Lindquist E."/>
            <person name="Ling A."/>
            <person name="Lombard V."/>
            <person name="Lucas S."/>
            <person name="Lundell T."/>
            <person name="Martin R."/>
            <person name="McLaughlin D.J."/>
            <person name="Morgenstern I."/>
            <person name="Morin E."/>
            <person name="Murat C."/>
            <person name="Nagy L.G."/>
            <person name="Nolan M."/>
            <person name="Ohm R.A."/>
            <person name="Patyshakuliyeva A."/>
            <person name="Rokas A."/>
            <person name="Ruiz-Duenas F.J."/>
            <person name="Sabat G."/>
            <person name="Salamov A."/>
            <person name="Samejima M."/>
            <person name="Schmutz J."/>
            <person name="Slot J.C."/>
            <person name="St John F."/>
            <person name="Stenlid J."/>
            <person name="Sun H."/>
            <person name="Sun S."/>
            <person name="Syed K."/>
            <person name="Tsang A."/>
            <person name="Wiebenga A."/>
            <person name="Young D."/>
            <person name="Pisabarro A."/>
            <person name="Eastwood D.C."/>
            <person name="Martin F."/>
            <person name="Cullen D."/>
            <person name="Grigoriev I.V."/>
            <person name="Hibbett D.S."/>
        </authorList>
    </citation>
    <scope>NUCLEOTIDE SEQUENCE [LARGE SCALE GENOMIC DNA]</scope>
    <source>
        <strain evidence="2 3">DJM-731 SS1</strain>
    </source>
</reference>
<dbReference type="AlphaFoldDB" id="M5FPJ0"/>
<dbReference type="HOGENOM" id="CLU_112537_0_0_1"/>
<dbReference type="RefSeq" id="XP_040624006.1">
    <property type="nucleotide sequence ID" value="XM_040770827.1"/>
</dbReference>
<accession>M5FPJ0</accession>
<dbReference type="GeneID" id="63685889"/>
<evidence type="ECO:0000256" key="1">
    <source>
        <dbReference type="SAM" id="MobiDB-lite"/>
    </source>
</evidence>
<evidence type="ECO:0000313" key="3">
    <source>
        <dbReference type="Proteomes" id="UP000030653"/>
    </source>
</evidence>
<evidence type="ECO:0000313" key="2">
    <source>
        <dbReference type="EMBL" id="EJT97108.1"/>
    </source>
</evidence>
<proteinExistence type="predicted"/>
<feature type="region of interest" description="Disordered" evidence="1">
    <location>
        <begin position="127"/>
        <end position="170"/>
    </location>
</feature>